<dbReference type="PANTHER" id="PTHR14499:SF136">
    <property type="entry name" value="GH08630P"/>
    <property type="match status" value="1"/>
</dbReference>
<evidence type="ECO:0000259" key="1">
    <source>
        <dbReference type="PROSITE" id="PS51886"/>
    </source>
</evidence>
<dbReference type="OrthoDB" id="17470at2759"/>
<dbReference type="Proteomes" id="UP000695562">
    <property type="component" value="Unassembled WGS sequence"/>
</dbReference>
<sequence>MSATTTNNNKSELVNTSDPIHDEIQEMFQQEQKKQNMKKAIEKTMISDPITLNVGGTKFTTSKTNLRKVPGSFFDVLLSGELDVKPMANKPSTYFIDRDATHFNHVLNYLREGDAAGEIPDEIKDQVEKELVFYGVKTPKILYYTISKIVDDKMFELFNEWIDGTKKFKFNFLYQGMGDELQSAYGFHRACDDRGPTVTIIKSSEGCVFGGYNNNSWQKDGIYVYDPDSFIFTLVNKVKVPPTKFLQKIEYHIQDSYATSLRYRGPVFGLDDDIVIVGHLSSQNFPTSFIDTVGFGSITLTPGPNFIVDQYEVFSVEEVKE</sequence>
<dbReference type="SMART" id="SM00584">
    <property type="entry name" value="TLDc"/>
    <property type="match status" value="1"/>
</dbReference>
<dbReference type="EMBL" id="AJWJ01000088">
    <property type="protein sequence ID" value="KAF2075721.1"/>
    <property type="molecule type" value="Genomic_DNA"/>
</dbReference>
<gene>
    <name evidence="2" type="ORF">CYY_002964</name>
</gene>
<comment type="caution">
    <text evidence="2">The sequence shown here is derived from an EMBL/GenBank/DDBJ whole genome shotgun (WGS) entry which is preliminary data.</text>
</comment>
<dbReference type="PANTHER" id="PTHR14499">
    <property type="entry name" value="POTASSIUM CHANNEL TETRAMERIZATION DOMAIN-CONTAINING"/>
    <property type="match status" value="1"/>
</dbReference>
<keyword evidence="3" id="KW-1185">Reference proteome</keyword>
<dbReference type="AlphaFoldDB" id="A0A8J4UUP1"/>
<dbReference type="InterPro" id="IPR003131">
    <property type="entry name" value="T1-type_BTB"/>
</dbReference>
<dbReference type="InterPro" id="IPR011333">
    <property type="entry name" value="SKP1/BTB/POZ_sf"/>
</dbReference>
<protein>
    <recommendedName>
        <fullName evidence="1">TLDc domain-containing protein</fullName>
    </recommendedName>
</protein>
<reference evidence="2" key="1">
    <citation type="submission" date="2020-01" db="EMBL/GenBank/DDBJ databases">
        <title>Development of genomics and gene disruption for Polysphondylium violaceum indicates a role for the polyketide synthase stlB in stalk morphogenesis.</title>
        <authorList>
            <person name="Narita B."/>
            <person name="Kawabe Y."/>
            <person name="Kin K."/>
            <person name="Saito T."/>
            <person name="Gibbs R."/>
            <person name="Kuspa A."/>
            <person name="Muzny D."/>
            <person name="Queller D."/>
            <person name="Richards S."/>
            <person name="Strassman J."/>
            <person name="Sucgang R."/>
            <person name="Worley K."/>
            <person name="Schaap P."/>
        </authorList>
    </citation>
    <scope>NUCLEOTIDE SEQUENCE</scope>
    <source>
        <strain evidence="2">QSvi11</strain>
    </source>
</reference>
<name>A0A8J4UUP1_9MYCE</name>
<evidence type="ECO:0000313" key="3">
    <source>
        <dbReference type="Proteomes" id="UP000695562"/>
    </source>
</evidence>
<feature type="domain" description="TLDc" evidence="1">
    <location>
        <begin position="148"/>
        <end position="317"/>
    </location>
</feature>
<dbReference type="Gene3D" id="3.30.710.10">
    <property type="entry name" value="Potassium Channel Kv1.1, Chain A"/>
    <property type="match status" value="1"/>
</dbReference>
<accession>A0A8J4UUP1</accession>
<dbReference type="Pfam" id="PF07534">
    <property type="entry name" value="TLD"/>
    <property type="match status" value="1"/>
</dbReference>
<dbReference type="PROSITE" id="PS51886">
    <property type="entry name" value="TLDC"/>
    <property type="match status" value="1"/>
</dbReference>
<evidence type="ECO:0000313" key="2">
    <source>
        <dbReference type="EMBL" id="KAF2075721.1"/>
    </source>
</evidence>
<organism evidence="2 3">
    <name type="scientific">Polysphondylium violaceum</name>
    <dbReference type="NCBI Taxonomy" id="133409"/>
    <lineage>
        <taxon>Eukaryota</taxon>
        <taxon>Amoebozoa</taxon>
        <taxon>Evosea</taxon>
        <taxon>Eumycetozoa</taxon>
        <taxon>Dictyostelia</taxon>
        <taxon>Dictyosteliales</taxon>
        <taxon>Dictyosteliaceae</taxon>
        <taxon>Polysphondylium</taxon>
    </lineage>
</organism>
<dbReference type="Pfam" id="PF02214">
    <property type="entry name" value="BTB_2"/>
    <property type="match status" value="1"/>
</dbReference>
<dbReference type="InterPro" id="IPR006571">
    <property type="entry name" value="TLDc_dom"/>
</dbReference>
<proteinExistence type="predicted"/>
<dbReference type="GO" id="GO:0051260">
    <property type="term" value="P:protein homooligomerization"/>
    <property type="evidence" value="ECO:0007669"/>
    <property type="project" value="InterPro"/>
</dbReference>
<dbReference type="SUPFAM" id="SSF54695">
    <property type="entry name" value="POZ domain"/>
    <property type="match status" value="1"/>
</dbReference>